<dbReference type="Gene3D" id="3.10.180.10">
    <property type="entry name" value="2,3-Dihydroxybiphenyl 1,2-Dioxygenase, domain 1"/>
    <property type="match status" value="1"/>
</dbReference>
<gene>
    <name evidence="2" type="ORF">EYE40_03420</name>
</gene>
<dbReference type="InterPro" id="IPR004360">
    <property type="entry name" value="Glyas_Fos-R_dOase_dom"/>
</dbReference>
<dbReference type="PANTHER" id="PTHR36437:SF2">
    <property type="entry name" value="GLYOXALASE_BLEOMYCIN RESISTANCE PROTEIN_DIOXYGENASE"/>
    <property type="match status" value="1"/>
</dbReference>
<name>A0A4Q9GNY8_9MICO</name>
<evidence type="ECO:0000313" key="2">
    <source>
        <dbReference type="EMBL" id="TBN56522.1"/>
    </source>
</evidence>
<dbReference type="Pfam" id="PF00903">
    <property type="entry name" value="Glyoxalase"/>
    <property type="match status" value="1"/>
</dbReference>
<keyword evidence="3" id="KW-1185">Reference proteome</keyword>
<feature type="domain" description="VOC" evidence="1">
    <location>
        <begin position="4"/>
        <end position="118"/>
    </location>
</feature>
<dbReference type="Proteomes" id="UP000294194">
    <property type="component" value="Unassembled WGS sequence"/>
</dbReference>
<sequence length="136" mass="15081">MDMKIELIAVPVTDIDRAKEFYTRIGFNADHDQRVNESLRFVQLTPPGSACSICIGEGITEMVPGTQNAIQMVVSNAQEALDHLTSVGAAAQGVDNQPWGLFVYFADPDGNQWALQELPDYARLDAWREEHGVNNF</sequence>
<proteinExistence type="predicted"/>
<evidence type="ECO:0000259" key="1">
    <source>
        <dbReference type="PROSITE" id="PS51819"/>
    </source>
</evidence>
<evidence type="ECO:0000313" key="3">
    <source>
        <dbReference type="Proteomes" id="UP000294194"/>
    </source>
</evidence>
<dbReference type="InterPro" id="IPR029068">
    <property type="entry name" value="Glyas_Bleomycin-R_OHBP_Dase"/>
</dbReference>
<accession>A0A4Q9GNY8</accession>
<dbReference type="InterPro" id="IPR037523">
    <property type="entry name" value="VOC_core"/>
</dbReference>
<protein>
    <submittedName>
        <fullName evidence="2">Glyoxalase</fullName>
    </submittedName>
</protein>
<dbReference type="EMBL" id="SISG01000001">
    <property type="protein sequence ID" value="TBN56522.1"/>
    <property type="molecule type" value="Genomic_DNA"/>
</dbReference>
<organism evidence="2 3">
    <name type="scientific">Glaciihabitans arcticus</name>
    <dbReference type="NCBI Taxonomy" id="2668039"/>
    <lineage>
        <taxon>Bacteria</taxon>
        <taxon>Bacillati</taxon>
        <taxon>Actinomycetota</taxon>
        <taxon>Actinomycetes</taxon>
        <taxon>Micrococcales</taxon>
        <taxon>Microbacteriaceae</taxon>
        <taxon>Glaciihabitans</taxon>
    </lineage>
</organism>
<dbReference type="AlphaFoldDB" id="A0A4Q9GNY8"/>
<comment type="caution">
    <text evidence="2">The sequence shown here is derived from an EMBL/GenBank/DDBJ whole genome shotgun (WGS) entry which is preliminary data.</text>
</comment>
<dbReference type="SUPFAM" id="SSF54593">
    <property type="entry name" value="Glyoxalase/Bleomycin resistance protein/Dihydroxybiphenyl dioxygenase"/>
    <property type="match status" value="1"/>
</dbReference>
<dbReference type="PROSITE" id="PS51819">
    <property type="entry name" value="VOC"/>
    <property type="match status" value="1"/>
</dbReference>
<reference evidence="3" key="1">
    <citation type="submission" date="2019-02" db="EMBL/GenBank/DDBJ databases">
        <title>Glaciihabitans arcticus sp. nov., a psychrotolerant bacterium isolated from polar soil.</title>
        <authorList>
            <person name="Dahal R.H."/>
        </authorList>
    </citation>
    <scope>NUCLEOTIDE SEQUENCE [LARGE SCALE GENOMIC DNA]</scope>
    <source>
        <strain evidence="3">RP-3-7</strain>
    </source>
</reference>
<dbReference type="PANTHER" id="PTHR36437">
    <property type="entry name" value="GLYOXALASE/BLEOMYCIN RESISTANCE PROTEIN/DIOXYGENASE"/>
    <property type="match status" value="1"/>
</dbReference>
<dbReference type="RefSeq" id="WP_130980632.1">
    <property type="nucleotide sequence ID" value="NZ_SISG01000001.1"/>
</dbReference>